<protein>
    <submittedName>
        <fullName evidence="5">ABC transporter substrate-binding protein</fullName>
    </submittedName>
</protein>
<keyword evidence="3" id="KW-0732">Signal</keyword>
<dbReference type="SUPFAM" id="SSF53850">
    <property type="entry name" value="Periplasmic binding protein-like II"/>
    <property type="match status" value="1"/>
</dbReference>
<dbReference type="PANTHER" id="PTHR30290:SF62">
    <property type="entry name" value="OLIGOPEPTIDE ABC TRANSPORTER, PERIPLASMIC OLIGOPEPTIDE-BINDING PROTEIN"/>
    <property type="match status" value="1"/>
</dbReference>
<proteinExistence type="inferred from homology"/>
<sequence length="648" mass="74096">MRTYAQIISTVLATLSALLVCGALHAAEHLPYREVPFFQAKVADHALLPVEQRMPKEPLVVDLNAKGRLFGIPGGDIVTIVARARDIRYQSAIGYTRLVGLDENFDLYPDILQSVDNQNDRVFTFHIRPGHRWSDGSFFTAEDFRFYWEDIANNSSISPVGPPEFMLIDGRGPRFEVIDQYTVRYTWDKPNPRFLPQLASPRDPFIYRPAHYLKQFHASYTDQKLLDVVARQQKLKSWAGLFNRMDTMYDLSDPDMPTLQPWKPVTYAPANRYYFERNPYYHRVDYKGVQLPYVDRLIFDISAPGLMAAKANAGEVDLLFRGLTMRDIPVLKEGEKVKDYRTRLWRVARGSELALYPNLNCSDPVFRKLNRDVRFRRALSLGIKRKTINMVLLYGLGREGNNTVISKSPLYRDEFRYRNSSYDPDEANRLLDELGLKRSDSTGLRILPDGRPLIITVELDGDQLLMADGLALIGEFWQDLGIKLIVKPQDRAILNNRSYSGQTIMSASVGLDNAIPNALTPPTELVPMHQDNLAWPKWGQYIETKGNSGEPIDIPEARELAQLYEQWMAAEDTPSRQAIWLKILENHADNLWSIGTVAGSLHPIVVKNNLANVPEKAFYSWAPTSFIGVYRMDEFFWATAERRQGGNR</sequence>
<name>A0ABV0BG93_9HYPH</name>
<dbReference type="Gene3D" id="3.40.190.10">
    <property type="entry name" value="Periplasmic binding protein-like II"/>
    <property type="match status" value="1"/>
</dbReference>
<dbReference type="RefSeq" id="WP_346335975.1">
    <property type="nucleotide sequence ID" value="NZ_JBBYXI010000001.1"/>
</dbReference>
<keyword evidence="6" id="KW-1185">Reference proteome</keyword>
<evidence type="ECO:0000256" key="1">
    <source>
        <dbReference type="ARBA" id="ARBA00004418"/>
    </source>
</evidence>
<accession>A0ABV0BG93</accession>
<evidence type="ECO:0000313" key="6">
    <source>
        <dbReference type="Proteomes" id="UP001418637"/>
    </source>
</evidence>
<evidence type="ECO:0000313" key="5">
    <source>
        <dbReference type="EMBL" id="MEN3929998.1"/>
    </source>
</evidence>
<comment type="caution">
    <text evidence="5">The sequence shown here is derived from an EMBL/GenBank/DDBJ whole genome shotgun (WGS) entry which is preliminary data.</text>
</comment>
<dbReference type="Proteomes" id="UP001418637">
    <property type="component" value="Unassembled WGS sequence"/>
</dbReference>
<dbReference type="PANTHER" id="PTHR30290">
    <property type="entry name" value="PERIPLASMIC BINDING COMPONENT OF ABC TRANSPORTER"/>
    <property type="match status" value="1"/>
</dbReference>
<comment type="subcellular location">
    <subcellularLocation>
        <location evidence="1">Periplasm</location>
    </subcellularLocation>
</comment>
<feature type="signal peptide" evidence="3">
    <location>
        <begin position="1"/>
        <end position="26"/>
    </location>
</feature>
<feature type="chain" id="PRO_5047457461" evidence="3">
    <location>
        <begin position="27"/>
        <end position="648"/>
    </location>
</feature>
<organism evidence="5 6">
    <name type="scientific">Hohaiivirga grylli</name>
    <dbReference type="NCBI Taxonomy" id="3133970"/>
    <lineage>
        <taxon>Bacteria</taxon>
        <taxon>Pseudomonadati</taxon>
        <taxon>Pseudomonadota</taxon>
        <taxon>Alphaproteobacteria</taxon>
        <taxon>Hyphomicrobiales</taxon>
        <taxon>Methylobacteriaceae</taxon>
        <taxon>Hohaiivirga</taxon>
    </lineage>
</organism>
<dbReference type="Gene3D" id="3.10.105.10">
    <property type="entry name" value="Dipeptide-binding Protein, Domain 3"/>
    <property type="match status" value="1"/>
</dbReference>
<dbReference type="InterPro" id="IPR000914">
    <property type="entry name" value="SBP_5_dom"/>
</dbReference>
<dbReference type="InterPro" id="IPR039424">
    <property type="entry name" value="SBP_5"/>
</dbReference>
<evidence type="ECO:0000256" key="3">
    <source>
        <dbReference type="SAM" id="SignalP"/>
    </source>
</evidence>
<reference evidence="5 6" key="1">
    <citation type="submission" date="2024-04" db="EMBL/GenBank/DDBJ databases">
        <title>A novel species isolated from cricket.</title>
        <authorList>
            <person name="Wang H.-C."/>
        </authorList>
    </citation>
    <scope>NUCLEOTIDE SEQUENCE [LARGE SCALE GENOMIC DNA]</scope>
    <source>
        <strain evidence="5 6">WL0021</strain>
    </source>
</reference>
<feature type="domain" description="Solute-binding protein family 5" evidence="4">
    <location>
        <begin position="107"/>
        <end position="508"/>
    </location>
</feature>
<dbReference type="CDD" id="cd08500">
    <property type="entry name" value="PBP2_NikA_DppA_OppA_like_4"/>
    <property type="match status" value="1"/>
</dbReference>
<evidence type="ECO:0000256" key="2">
    <source>
        <dbReference type="ARBA" id="ARBA00005695"/>
    </source>
</evidence>
<evidence type="ECO:0000259" key="4">
    <source>
        <dbReference type="Pfam" id="PF00496"/>
    </source>
</evidence>
<comment type="similarity">
    <text evidence="2">Belongs to the bacterial solute-binding protein 5 family.</text>
</comment>
<gene>
    <name evidence="5" type="ORF">WJT86_02850</name>
</gene>
<dbReference type="Pfam" id="PF00496">
    <property type="entry name" value="SBP_bac_5"/>
    <property type="match status" value="1"/>
</dbReference>
<dbReference type="EMBL" id="JBBYXI010000001">
    <property type="protein sequence ID" value="MEN3929998.1"/>
    <property type="molecule type" value="Genomic_DNA"/>
</dbReference>